<dbReference type="EMBL" id="RXGB01006730">
    <property type="protein sequence ID" value="TMW86207.1"/>
    <property type="molecule type" value="Genomic_DNA"/>
</dbReference>
<organism evidence="1">
    <name type="scientific">Solanum chilense</name>
    <name type="common">Tomato</name>
    <name type="synonym">Lycopersicon chilense</name>
    <dbReference type="NCBI Taxonomy" id="4083"/>
    <lineage>
        <taxon>Eukaryota</taxon>
        <taxon>Viridiplantae</taxon>
        <taxon>Streptophyta</taxon>
        <taxon>Embryophyta</taxon>
        <taxon>Tracheophyta</taxon>
        <taxon>Spermatophyta</taxon>
        <taxon>Magnoliopsida</taxon>
        <taxon>eudicotyledons</taxon>
        <taxon>Gunneridae</taxon>
        <taxon>Pentapetalae</taxon>
        <taxon>asterids</taxon>
        <taxon>lamiids</taxon>
        <taxon>Solanales</taxon>
        <taxon>Solanaceae</taxon>
        <taxon>Solanoideae</taxon>
        <taxon>Solaneae</taxon>
        <taxon>Solanum</taxon>
        <taxon>Solanum subgen. Lycopersicon</taxon>
    </lineage>
</organism>
<dbReference type="AlphaFoldDB" id="A0A6N2AUS4"/>
<reference evidence="1" key="1">
    <citation type="submission" date="2019-05" db="EMBL/GenBank/DDBJ databases">
        <title>The de novo reference genome and transcriptome assemblies of the wild tomato species Solanum chilense.</title>
        <authorList>
            <person name="Stam R."/>
            <person name="Nosenko T."/>
            <person name="Hoerger A.C."/>
            <person name="Stephan W."/>
            <person name="Seidel M.A."/>
            <person name="Kuhn J.M.M."/>
            <person name="Haberer G."/>
            <person name="Tellier A."/>
        </authorList>
    </citation>
    <scope>NUCLEOTIDE SEQUENCE</scope>
    <source>
        <tissue evidence="1">Mature leaves</tissue>
    </source>
</reference>
<protein>
    <submittedName>
        <fullName evidence="1">Uncharacterized protein</fullName>
    </submittedName>
</protein>
<proteinExistence type="predicted"/>
<evidence type="ECO:0000313" key="1">
    <source>
        <dbReference type="EMBL" id="TMW86207.1"/>
    </source>
</evidence>
<sequence>MEEIIFTNIYHGGILCEIFFPTYVENCVPALRYVIKEHFSIVELLILENWGMQLLGAFIGVDVKICEEGEVVEGEAIEGEVVNICGEGVDVNIGKQSEVAEG</sequence>
<gene>
    <name evidence="1" type="ORF">EJD97_021782</name>
</gene>
<feature type="non-terminal residue" evidence="1">
    <location>
        <position position="102"/>
    </location>
</feature>
<name>A0A6N2AUS4_SOLCI</name>
<accession>A0A6N2AUS4</accession>
<comment type="caution">
    <text evidence="1">The sequence shown here is derived from an EMBL/GenBank/DDBJ whole genome shotgun (WGS) entry which is preliminary data.</text>
</comment>